<evidence type="ECO:0000259" key="16">
    <source>
        <dbReference type="Pfam" id="PF22924"/>
    </source>
</evidence>
<comment type="caution">
    <text evidence="17">The sequence shown here is derived from an EMBL/GenBank/DDBJ whole genome shotgun (WGS) entry which is preliminary data.</text>
</comment>
<evidence type="ECO:0000256" key="10">
    <source>
        <dbReference type="ARBA" id="ARBA00023140"/>
    </source>
</evidence>
<dbReference type="InterPro" id="IPR037069">
    <property type="entry name" value="AcylCoA_DH/ox_N_sf"/>
</dbReference>
<dbReference type="GO" id="GO:0016491">
    <property type="term" value="F:oxidoreductase activity"/>
    <property type="evidence" value="ECO:0007669"/>
    <property type="project" value="UniProtKB-KW"/>
</dbReference>
<dbReference type="PIRSF" id="PIRSF000168">
    <property type="entry name" value="Acyl-CoA_oxidase"/>
    <property type="match status" value="1"/>
</dbReference>
<comment type="similarity">
    <text evidence="4 11">Belongs to the acyl-CoA oxidase family.</text>
</comment>
<evidence type="ECO:0000256" key="1">
    <source>
        <dbReference type="ARBA" id="ARBA00001974"/>
    </source>
</evidence>
<dbReference type="GO" id="GO:0006631">
    <property type="term" value="P:fatty acid metabolic process"/>
    <property type="evidence" value="ECO:0007669"/>
    <property type="project" value="UniProtKB-KW"/>
</dbReference>
<comment type="pathway">
    <text evidence="3">Lipid metabolism; peroxisomal fatty acid beta-oxidation.</text>
</comment>
<dbReference type="SUPFAM" id="SSF56645">
    <property type="entry name" value="Acyl-CoA dehydrogenase NM domain-like"/>
    <property type="match status" value="1"/>
</dbReference>
<dbReference type="InterPro" id="IPR046373">
    <property type="entry name" value="Acyl-CoA_Oxase/DH_mid-dom_sf"/>
</dbReference>
<dbReference type="AlphaFoldDB" id="A0ABD0Y8H6"/>
<evidence type="ECO:0000313" key="17">
    <source>
        <dbReference type="EMBL" id="KAL1123661.1"/>
    </source>
</evidence>
<dbReference type="FunFam" id="2.40.110.10:FF:000003">
    <property type="entry name" value="Acyl-coenzyme A oxidase"/>
    <property type="match status" value="1"/>
</dbReference>
<dbReference type="InterPro" id="IPR055060">
    <property type="entry name" value="ACOX_C_alpha1"/>
</dbReference>
<dbReference type="FunFam" id="1.20.140.10:FF:000013">
    <property type="entry name" value="Acyl-coenzyme A oxidase"/>
    <property type="match status" value="1"/>
</dbReference>
<gene>
    <name evidence="17" type="ORF">AAG570_002737</name>
</gene>
<keyword evidence="5 11" id="KW-0285">Flavoprotein</keyword>
<dbReference type="EMBL" id="JBFDAA010000012">
    <property type="protein sequence ID" value="KAL1123661.1"/>
    <property type="molecule type" value="Genomic_DNA"/>
</dbReference>
<dbReference type="InterPro" id="IPR002655">
    <property type="entry name" value="Acyl-CoA_oxidase_C"/>
</dbReference>
<dbReference type="InterPro" id="IPR012258">
    <property type="entry name" value="Acyl-CoA_oxidase"/>
</dbReference>
<dbReference type="Pfam" id="PF01756">
    <property type="entry name" value="ACOX"/>
    <property type="match status" value="1"/>
</dbReference>
<feature type="active site" description="Proton acceptor" evidence="12">
    <location>
        <position position="441"/>
    </location>
</feature>
<evidence type="ECO:0000313" key="18">
    <source>
        <dbReference type="Proteomes" id="UP001558652"/>
    </source>
</evidence>
<dbReference type="Gene3D" id="1.20.140.10">
    <property type="entry name" value="Butyryl-CoA Dehydrogenase, subunit A, domain 3"/>
    <property type="match status" value="2"/>
</dbReference>
<dbReference type="Pfam" id="PF14749">
    <property type="entry name" value="Acyl-CoA_ox_N"/>
    <property type="match status" value="1"/>
</dbReference>
<evidence type="ECO:0000256" key="2">
    <source>
        <dbReference type="ARBA" id="ARBA00004275"/>
    </source>
</evidence>
<keyword evidence="9" id="KW-0443">Lipid metabolism</keyword>
<evidence type="ECO:0000259" key="14">
    <source>
        <dbReference type="Pfam" id="PF01756"/>
    </source>
</evidence>
<evidence type="ECO:0000256" key="11">
    <source>
        <dbReference type="PIRNR" id="PIRNR000168"/>
    </source>
</evidence>
<evidence type="ECO:0000256" key="5">
    <source>
        <dbReference type="ARBA" id="ARBA00022630"/>
    </source>
</evidence>
<keyword evidence="8" id="KW-0560">Oxidoreductase</keyword>
<accession>A0ABD0Y8H6</accession>
<name>A0ABD0Y8H6_9HEMI</name>
<feature type="domain" description="Acyl-coenzyme A oxidase N-terminal" evidence="15">
    <location>
        <begin position="23"/>
        <end position="150"/>
    </location>
</feature>
<dbReference type="InterPro" id="IPR029320">
    <property type="entry name" value="Acyl-CoA_ox_N"/>
</dbReference>
<keyword evidence="10" id="KW-0576">Peroxisome</keyword>
<keyword evidence="6 11" id="KW-0274">FAD</keyword>
<dbReference type="InterPro" id="IPR009100">
    <property type="entry name" value="AcylCoA_DH/oxidase_NM_dom_sf"/>
</dbReference>
<feature type="domain" description="Acyl-CoA oxidase C-alpha1" evidence="16">
    <location>
        <begin position="294"/>
        <end position="456"/>
    </location>
</feature>
<keyword evidence="7" id="KW-0276">Fatty acid metabolism</keyword>
<dbReference type="PANTHER" id="PTHR10909:SF250">
    <property type="entry name" value="PEROXISOMAL ACYL-COENZYME A OXIDASE 1"/>
    <property type="match status" value="1"/>
</dbReference>
<evidence type="ECO:0000256" key="4">
    <source>
        <dbReference type="ARBA" id="ARBA00006288"/>
    </source>
</evidence>
<evidence type="ECO:0000256" key="3">
    <source>
        <dbReference type="ARBA" id="ARBA00004846"/>
    </source>
</evidence>
<evidence type="ECO:0000256" key="12">
    <source>
        <dbReference type="PIRSR" id="PIRSR000168-1"/>
    </source>
</evidence>
<dbReference type="InterPro" id="IPR036250">
    <property type="entry name" value="AcylCo_DH-like_C"/>
</dbReference>
<dbReference type="Gene3D" id="1.10.540.10">
    <property type="entry name" value="Acyl-CoA dehydrogenase/oxidase, N-terminal domain"/>
    <property type="match status" value="1"/>
</dbReference>
<sequence>MEVKIRQVVNEDLLRERQKCTFDKEELTNLLDGGSDKTQSRRELTEFFISDKSLKDDVPPEYLSHKEKYEEAVRKSCLILKKIKDWESQSNNGGSAELFQSILGGMLGSAMLSDGVPFALHHVMFIPAVLGQGTLKQQAYWVSRAWNVEIMCTYAQTELGHGTFIRGLETTAHYDPRTEEFILHSPTLTSYKWWPGGLGHTANYALVMAQLYTNGQCHGIHPFIVQLRDEDTHMPLPGIKIGEIGAKLGMNATNNGYLGFDHVRIPRDHMLMKHAQVLKVDGTYIKSLSDKLTYGTMIFVRVSLIKGVAVSNLAKAVTIATRYSAVRRQSEMKPGEREPQIIDYKTQQHKIFPNLATAIAMTITSNWLWNVYSDVTSQLEAGNLDSLPELHAMSCCLKALCTFEAARGIEECRKSCGGHGYMTCSKLPTVYGLVTAAETYEGENTVLYLQTARYLMKLWHQVKSGEKMPYTAKYLESGLPSKSIPWKNTLTNLVEGFNHVAAGLIQTASDSLDRLVASGKSPEHAWNESSLRLVQCAEAHSRAFLVMIFSDYVTNVKVSPPLKTILTRLCELFAVSNLLRNLGHFLMYSSTRASDVDGLLQWQESLLADIRPNAVSIVDSFDICDEILDSPLGSYDGNVYERLLEEANKSPLNAEPVNVSFYKYLKPFLKSNM</sequence>
<proteinExistence type="inferred from homology"/>
<evidence type="ECO:0000256" key="13">
    <source>
        <dbReference type="PIRSR" id="PIRSR000168-2"/>
    </source>
</evidence>
<dbReference type="Pfam" id="PF22924">
    <property type="entry name" value="ACOX_C_alpha1"/>
    <property type="match status" value="1"/>
</dbReference>
<evidence type="ECO:0000256" key="6">
    <source>
        <dbReference type="ARBA" id="ARBA00022827"/>
    </source>
</evidence>
<feature type="binding site" evidence="13">
    <location>
        <position position="196"/>
    </location>
    <ligand>
        <name>FAD</name>
        <dbReference type="ChEBI" id="CHEBI:57692"/>
    </ligand>
</feature>
<dbReference type="GO" id="GO:0005777">
    <property type="term" value="C:peroxisome"/>
    <property type="evidence" value="ECO:0007669"/>
    <property type="project" value="UniProtKB-SubCell"/>
</dbReference>
<feature type="domain" description="Acyl-CoA oxidase C-terminal" evidence="14">
    <location>
        <begin position="490"/>
        <end position="670"/>
    </location>
</feature>
<evidence type="ECO:0000256" key="8">
    <source>
        <dbReference type="ARBA" id="ARBA00023002"/>
    </source>
</evidence>
<organism evidence="17 18">
    <name type="scientific">Ranatra chinensis</name>
    <dbReference type="NCBI Taxonomy" id="642074"/>
    <lineage>
        <taxon>Eukaryota</taxon>
        <taxon>Metazoa</taxon>
        <taxon>Ecdysozoa</taxon>
        <taxon>Arthropoda</taxon>
        <taxon>Hexapoda</taxon>
        <taxon>Insecta</taxon>
        <taxon>Pterygota</taxon>
        <taxon>Neoptera</taxon>
        <taxon>Paraneoptera</taxon>
        <taxon>Hemiptera</taxon>
        <taxon>Heteroptera</taxon>
        <taxon>Panheteroptera</taxon>
        <taxon>Nepomorpha</taxon>
        <taxon>Nepidae</taxon>
        <taxon>Ranatrinae</taxon>
        <taxon>Ranatra</taxon>
    </lineage>
</organism>
<keyword evidence="18" id="KW-1185">Reference proteome</keyword>
<dbReference type="Proteomes" id="UP001558652">
    <property type="component" value="Unassembled WGS sequence"/>
</dbReference>
<comment type="cofactor">
    <cofactor evidence="1">
        <name>FAD</name>
        <dbReference type="ChEBI" id="CHEBI:57692"/>
    </cofactor>
</comment>
<protein>
    <recommendedName>
        <fullName evidence="11">Acyl-coenzyme A oxidase</fullName>
    </recommendedName>
</protein>
<reference evidence="17 18" key="1">
    <citation type="submission" date="2024-07" db="EMBL/GenBank/DDBJ databases">
        <title>Chromosome-level genome assembly of the water stick insect Ranatra chinensis (Heteroptera: Nepidae).</title>
        <authorList>
            <person name="Liu X."/>
        </authorList>
    </citation>
    <scope>NUCLEOTIDE SEQUENCE [LARGE SCALE GENOMIC DNA]</scope>
    <source>
        <strain evidence="17">Cailab_2021Rc</strain>
        <tissue evidence="17">Muscle</tissue>
    </source>
</reference>
<dbReference type="FunFam" id="1.20.140.10:FF:000005">
    <property type="entry name" value="Acyl-coenzyme A oxidase"/>
    <property type="match status" value="1"/>
</dbReference>
<evidence type="ECO:0000256" key="9">
    <source>
        <dbReference type="ARBA" id="ARBA00023098"/>
    </source>
</evidence>
<evidence type="ECO:0000259" key="15">
    <source>
        <dbReference type="Pfam" id="PF14749"/>
    </source>
</evidence>
<dbReference type="SUPFAM" id="SSF47203">
    <property type="entry name" value="Acyl-CoA dehydrogenase C-terminal domain-like"/>
    <property type="match status" value="2"/>
</dbReference>
<comment type="subcellular location">
    <subcellularLocation>
        <location evidence="2">Peroxisome</location>
    </subcellularLocation>
</comment>
<dbReference type="PANTHER" id="PTHR10909">
    <property type="entry name" value="ELECTRON TRANSPORT OXIDOREDUCTASE"/>
    <property type="match status" value="1"/>
</dbReference>
<evidence type="ECO:0000256" key="7">
    <source>
        <dbReference type="ARBA" id="ARBA00022832"/>
    </source>
</evidence>
<dbReference type="Gene3D" id="2.40.110.10">
    <property type="entry name" value="Butyryl-CoA Dehydrogenase, subunit A, domain 2"/>
    <property type="match status" value="1"/>
</dbReference>
<feature type="binding site" evidence="13">
    <location>
        <position position="157"/>
    </location>
    <ligand>
        <name>FAD</name>
        <dbReference type="ChEBI" id="CHEBI:57692"/>
    </ligand>
</feature>